<protein>
    <submittedName>
        <fullName evidence="2">TraY protein</fullName>
    </submittedName>
</protein>
<gene>
    <name evidence="2" type="ORF">CTQ69_28345</name>
    <name evidence="3" type="ORF">CTQ69_28405</name>
</gene>
<keyword evidence="1" id="KW-0732">Signal</keyword>
<sequence length="44" mass="4683">MKITFRAPALCAGLFMPVFPALASVSFQDIVTAATNPDDLSRQA</sequence>
<feature type="chain" id="PRO_5036374930" evidence="1">
    <location>
        <begin position="24"/>
        <end position="44"/>
    </location>
</feature>
<accession>A0A5Y1YG65</accession>
<feature type="signal peptide" evidence="1">
    <location>
        <begin position="1"/>
        <end position="23"/>
    </location>
</feature>
<comment type="caution">
    <text evidence="2">The sequence shown here is derived from an EMBL/GenBank/DDBJ whole genome shotgun (WGS) entry which is preliminary data.</text>
</comment>
<proteinExistence type="predicted"/>
<feature type="non-terminal residue" evidence="2">
    <location>
        <position position="44"/>
    </location>
</feature>
<evidence type="ECO:0000256" key="1">
    <source>
        <dbReference type="SAM" id="SignalP"/>
    </source>
</evidence>
<name>A0A5Y1YG65_SALDZ</name>
<dbReference type="Proteomes" id="UP000839735">
    <property type="component" value="Unassembled WGS sequence"/>
</dbReference>
<dbReference type="AlphaFoldDB" id="A0A5Y1YG65"/>
<dbReference type="EMBL" id="AAIBIC010000138">
    <property type="protein sequence ID" value="ECC3917758.1"/>
    <property type="molecule type" value="Genomic_DNA"/>
</dbReference>
<dbReference type="EMBL" id="AAIBIC010000134">
    <property type="protein sequence ID" value="ECC3917748.1"/>
    <property type="molecule type" value="Genomic_DNA"/>
</dbReference>
<organism evidence="2">
    <name type="scientific">Salmonella diarizonae</name>
    <dbReference type="NCBI Taxonomy" id="59204"/>
    <lineage>
        <taxon>Bacteria</taxon>
        <taxon>Pseudomonadati</taxon>
        <taxon>Pseudomonadota</taxon>
        <taxon>Gammaproteobacteria</taxon>
        <taxon>Enterobacterales</taxon>
        <taxon>Enterobacteriaceae</taxon>
        <taxon>Salmonella</taxon>
    </lineage>
</organism>
<evidence type="ECO:0000313" key="3">
    <source>
        <dbReference type="EMBL" id="ECC3917758.1"/>
    </source>
</evidence>
<reference evidence="2" key="1">
    <citation type="submission" date="2018-08" db="EMBL/GenBank/DDBJ databases">
        <authorList>
            <person name="Ashton P.M."/>
            <person name="Dallman T."/>
            <person name="Nair S."/>
            <person name="De Pinna E."/>
            <person name="Peters T."/>
            <person name="Grant K."/>
        </authorList>
    </citation>
    <scope>NUCLEOTIDE SEQUENCE [LARGE SCALE GENOMIC DNA]</scope>
    <source>
        <strain evidence="2">294779</strain>
    </source>
</reference>
<evidence type="ECO:0000313" key="2">
    <source>
        <dbReference type="EMBL" id="ECC3917748.1"/>
    </source>
</evidence>